<name>A0A7J8GVV2_ROUAE</name>
<sequence length="152" mass="16424">MWAARSPCAPTGETTLRARMASSGWWTALTASACRIASASSRACWWRSAWPEPPSSSLPTSRTFPEHCPLMPSVRPWSWTPSTATTGASRAVAPSLGRTCCLALTGSWMTFPAASSRPTESLQMPLHHSLGCPFHPPALTKHHPWEDGNQPA</sequence>
<proteinExistence type="predicted"/>
<accession>A0A7J8GVV2</accession>
<dbReference type="PROSITE" id="PS51257">
    <property type="entry name" value="PROKAR_LIPOPROTEIN"/>
    <property type="match status" value="1"/>
</dbReference>
<dbReference type="Proteomes" id="UP000593571">
    <property type="component" value="Unassembled WGS sequence"/>
</dbReference>
<reference evidence="1 2" key="1">
    <citation type="journal article" date="2020" name="Nature">
        <title>Six reference-quality genomes reveal evolution of bat adaptations.</title>
        <authorList>
            <person name="Jebb D."/>
            <person name="Huang Z."/>
            <person name="Pippel M."/>
            <person name="Hughes G.M."/>
            <person name="Lavrichenko K."/>
            <person name="Devanna P."/>
            <person name="Winkler S."/>
            <person name="Jermiin L.S."/>
            <person name="Skirmuntt E.C."/>
            <person name="Katzourakis A."/>
            <person name="Burkitt-Gray L."/>
            <person name="Ray D.A."/>
            <person name="Sullivan K.A.M."/>
            <person name="Roscito J.G."/>
            <person name="Kirilenko B.M."/>
            <person name="Davalos L.M."/>
            <person name="Corthals A.P."/>
            <person name="Power M.L."/>
            <person name="Jones G."/>
            <person name="Ransome R.D."/>
            <person name="Dechmann D.K.N."/>
            <person name="Locatelli A.G."/>
            <person name="Puechmaille S.J."/>
            <person name="Fedrigo O."/>
            <person name="Jarvis E.D."/>
            <person name="Hiller M."/>
            <person name="Vernes S.C."/>
            <person name="Myers E.W."/>
            <person name="Teeling E.C."/>
        </authorList>
    </citation>
    <scope>NUCLEOTIDE SEQUENCE [LARGE SCALE GENOMIC DNA]</scope>
    <source>
        <strain evidence="1">MRouAeg1</strain>
        <tissue evidence="1">Muscle</tissue>
    </source>
</reference>
<protein>
    <submittedName>
        <fullName evidence="1">ADP ribosylation factor like GTPase 2</fullName>
    </submittedName>
</protein>
<comment type="caution">
    <text evidence="1">The sequence shown here is derived from an EMBL/GenBank/DDBJ whole genome shotgun (WGS) entry which is preliminary data.</text>
</comment>
<dbReference type="EMBL" id="JACASE010000005">
    <property type="protein sequence ID" value="KAF6463951.1"/>
    <property type="molecule type" value="Genomic_DNA"/>
</dbReference>
<evidence type="ECO:0000313" key="1">
    <source>
        <dbReference type="EMBL" id="KAF6463951.1"/>
    </source>
</evidence>
<dbReference type="AlphaFoldDB" id="A0A7J8GVV2"/>
<gene>
    <name evidence="1" type="ORF">HJG63_000978</name>
</gene>
<keyword evidence="2" id="KW-1185">Reference proteome</keyword>
<evidence type="ECO:0000313" key="2">
    <source>
        <dbReference type="Proteomes" id="UP000593571"/>
    </source>
</evidence>
<organism evidence="1 2">
    <name type="scientific">Rousettus aegyptiacus</name>
    <name type="common">Egyptian fruit bat</name>
    <name type="synonym">Pteropus aegyptiacus</name>
    <dbReference type="NCBI Taxonomy" id="9407"/>
    <lineage>
        <taxon>Eukaryota</taxon>
        <taxon>Metazoa</taxon>
        <taxon>Chordata</taxon>
        <taxon>Craniata</taxon>
        <taxon>Vertebrata</taxon>
        <taxon>Euteleostomi</taxon>
        <taxon>Mammalia</taxon>
        <taxon>Eutheria</taxon>
        <taxon>Laurasiatheria</taxon>
        <taxon>Chiroptera</taxon>
        <taxon>Yinpterochiroptera</taxon>
        <taxon>Pteropodoidea</taxon>
        <taxon>Pteropodidae</taxon>
        <taxon>Rousettinae</taxon>
        <taxon>Rousettus</taxon>
    </lineage>
</organism>